<name>A0A9X4KZX6_9BACL</name>
<dbReference type="AlphaFoldDB" id="A0A9X4KZX6"/>
<dbReference type="InterPro" id="IPR008928">
    <property type="entry name" value="6-hairpin_glycosidase_sf"/>
</dbReference>
<dbReference type="GO" id="GO:0004560">
    <property type="term" value="F:alpha-L-fucosidase activity"/>
    <property type="evidence" value="ECO:0007669"/>
    <property type="project" value="TreeGrafter"/>
</dbReference>
<dbReference type="PANTHER" id="PTHR31084">
    <property type="entry name" value="ALPHA-L-FUCOSIDASE 2"/>
    <property type="match status" value="1"/>
</dbReference>
<accession>A0A9X4KZX6</accession>
<sequence>MREVALFYEDYLLRDEEGCVLVVPSNSPENAPSEDIAGEVDLSVMMNPGVPLTINSTIDTALVRELLGNLCEAYDTLGLPQADTAVWHDIVAHLRPFRINEDGALAEWIHSDHHDNYAHRHLSHIYPVFPGFQITKEEQPELFEATRVAMEKRMSIGLEAQTGWSLAHQAGIYARMGEAAKVQTCFDLLARTCVGANLFTYHNDWRNMGVTLRVSLGKGGAVPG</sequence>
<dbReference type="Proteomes" id="UP001153404">
    <property type="component" value="Unassembled WGS sequence"/>
</dbReference>
<dbReference type="PANTHER" id="PTHR31084:SF0">
    <property type="entry name" value="ALPHA-L-FUCOSIDASE 2"/>
    <property type="match status" value="1"/>
</dbReference>
<dbReference type="InterPro" id="IPR054363">
    <property type="entry name" value="GH95_cat"/>
</dbReference>
<dbReference type="GO" id="GO:0005975">
    <property type="term" value="P:carbohydrate metabolic process"/>
    <property type="evidence" value="ECO:0007669"/>
    <property type="project" value="InterPro"/>
</dbReference>
<reference evidence="2" key="1">
    <citation type="submission" date="2022-10" db="EMBL/GenBank/DDBJ databases">
        <title>Comparative genomic analysis of Cohnella hashimotonis sp. nov., isolated from the International Space Station.</title>
        <authorList>
            <person name="Simpson A."/>
            <person name="Venkateswaran K."/>
        </authorList>
    </citation>
    <scope>NUCLEOTIDE SEQUENCE</scope>
    <source>
        <strain evidence="2">DSM 28161</strain>
    </source>
</reference>
<evidence type="ECO:0000259" key="1">
    <source>
        <dbReference type="Pfam" id="PF22124"/>
    </source>
</evidence>
<dbReference type="Gene3D" id="1.50.10.10">
    <property type="match status" value="1"/>
</dbReference>
<evidence type="ECO:0000313" key="2">
    <source>
        <dbReference type="EMBL" id="MDG0813948.1"/>
    </source>
</evidence>
<proteinExistence type="predicted"/>
<dbReference type="Pfam" id="PF22124">
    <property type="entry name" value="Glyco_hydro_95_cat"/>
    <property type="match status" value="1"/>
</dbReference>
<comment type="caution">
    <text evidence="2">The sequence shown here is derived from an EMBL/GenBank/DDBJ whole genome shotgun (WGS) entry which is preliminary data.</text>
</comment>
<keyword evidence="3" id="KW-1185">Reference proteome</keyword>
<dbReference type="InterPro" id="IPR012341">
    <property type="entry name" value="6hp_glycosidase-like_sf"/>
</dbReference>
<evidence type="ECO:0000313" key="3">
    <source>
        <dbReference type="Proteomes" id="UP001153404"/>
    </source>
</evidence>
<gene>
    <name evidence="2" type="ORF">OMP40_35165</name>
</gene>
<feature type="domain" description="Glycosyl hydrolase family 95 catalytic" evidence="1">
    <location>
        <begin position="1"/>
        <end position="203"/>
    </location>
</feature>
<dbReference type="SUPFAM" id="SSF48208">
    <property type="entry name" value="Six-hairpin glycosidases"/>
    <property type="match status" value="1"/>
</dbReference>
<organism evidence="2 3">
    <name type="scientific">Cohnella rhizosphaerae</name>
    <dbReference type="NCBI Taxonomy" id="1457232"/>
    <lineage>
        <taxon>Bacteria</taxon>
        <taxon>Bacillati</taxon>
        <taxon>Bacillota</taxon>
        <taxon>Bacilli</taxon>
        <taxon>Bacillales</taxon>
        <taxon>Paenibacillaceae</taxon>
        <taxon>Cohnella</taxon>
    </lineage>
</organism>
<dbReference type="EMBL" id="JAPDIA010000009">
    <property type="protein sequence ID" value="MDG0813948.1"/>
    <property type="molecule type" value="Genomic_DNA"/>
</dbReference>
<protein>
    <recommendedName>
        <fullName evidence="1">Glycosyl hydrolase family 95 catalytic domain-containing protein</fullName>
    </recommendedName>
</protein>